<reference evidence="1 2" key="1">
    <citation type="journal article" date="2020" name="Genome Biol. Evol.">
        <title>Comparative genomics of strictly vertically transmitted, feminizing microsporidia endosymbionts of amphipod crustaceans.</title>
        <authorList>
            <person name="Cormier A."/>
            <person name="Chebbi M.A."/>
            <person name="Giraud I."/>
            <person name="Wattier R."/>
            <person name="Teixeira M."/>
            <person name="Gilbert C."/>
            <person name="Rigaud T."/>
            <person name="Cordaux R."/>
        </authorList>
    </citation>
    <scope>NUCLEOTIDE SEQUENCE [LARGE SCALE GENOMIC DNA]</scope>
    <source>
        <strain evidence="1 2">Ou3-Ou53</strain>
    </source>
</reference>
<organism evidence="1 2">
    <name type="scientific">Nosema granulosis</name>
    <dbReference type="NCBI Taxonomy" id="83296"/>
    <lineage>
        <taxon>Eukaryota</taxon>
        <taxon>Fungi</taxon>
        <taxon>Fungi incertae sedis</taxon>
        <taxon>Microsporidia</taxon>
        <taxon>Nosematidae</taxon>
        <taxon>Nosema</taxon>
    </lineage>
</organism>
<dbReference type="AlphaFoldDB" id="A0A9P6GV73"/>
<keyword evidence="2" id="KW-1185">Reference proteome</keyword>
<accession>A0A9P6GV73</accession>
<protein>
    <submittedName>
        <fullName evidence="1">Uncharacterized protein</fullName>
    </submittedName>
</protein>
<feature type="non-terminal residue" evidence="1">
    <location>
        <position position="1"/>
    </location>
</feature>
<sequence>FLYMSCRDLHLQEVENVGSRQQLYEVREDNRSKKSSFKDDGWSCVLCKKKGHKLDFCYYNKLRRNAGKNKKNVIYVDCDSTDGEKEENDGINKKLMSSTFIQSVSTRDMGSYVKINNLTIASEMNCLIDSGADINMIRPELVRGVKRIPVRKTIRLQLQMEI</sequence>
<comment type="caution">
    <text evidence="1">The sequence shown here is derived from an EMBL/GenBank/DDBJ whole genome shotgun (WGS) entry which is preliminary data.</text>
</comment>
<evidence type="ECO:0000313" key="2">
    <source>
        <dbReference type="Proteomes" id="UP000740883"/>
    </source>
</evidence>
<dbReference type="EMBL" id="SBJO01001585">
    <property type="protein sequence ID" value="KAF9743551.1"/>
    <property type="molecule type" value="Genomic_DNA"/>
</dbReference>
<proteinExistence type="predicted"/>
<dbReference type="Proteomes" id="UP000740883">
    <property type="component" value="Unassembled WGS sequence"/>
</dbReference>
<gene>
    <name evidence="1" type="ORF">NGRA_3589</name>
</gene>
<evidence type="ECO:0000313" key="1">
    <source>
        <dbReference type="EMBL" id="KAF9743551.1"/>
    </source>
</evidence>
<name>A0A9P6GV73_9MICR</name>